<name>A0A0F9FUK7_9ZZZZ</name>
<evidence type="ECO:0000313" key="5">
    <source>
        <dbReference type="EMBL" id="KKL54802.1"/>
    </source>
</evidence>
<evidence type="ECO:0000256" key="3">
    <source>
        <dbReference type="SAM" id="Coils"/>
    </source>
</evidence>
<comment type="caution">
    <text evidence="5">The sequence shown here is derived from an EMBL/GenBank/DDBJ whole genome shotgun (WGS) entry which is preliminary data.</text>
</comment>
<keyword evidence="2" id="KW-0808">Transferase</keyword>
<dbReference type="Gene3D" id="3.40.50.150">
    <property type="entry name" value="Vaccinia Virus protein VP39"/>
    <property type="match status" value="1"/>
</dbReference>
<proteinExistence type="predicted"/>
<evidence type="ECO:0000256" key="1">
    <source>
        <dbReference type="ARBA" id="ARBA00022603"/>
    </source>
</evidence>
<evidence type="ECO:0000256" key="2">
    <source>
        <dbReference type="ARBA" id="ARBA00022679"/>
    </source>
</evidence>
<gene>
    <name evidence="5" type="ORF">LCGC14_2261770</name>
</gene>
<sequence>MENEIINEIEFYEQRLKEAKAKIYQFLADNKKEMPKIINQEINDQWAAYHGDCVEVLKGIPSNSIHYSIFSPPFSSLFTYSASERDMGNSTDKEFYDHFKYLIPELYRVMMPGRLLSFHCSDIPAMKERDGYMGLKDFPGILLRKFEEVGFIYHSKVQIKKNELIEAVRTKAISLAHKQVVKDTARCRNALPDYIVTVLKSGENPEPVSRPKGFEYYNGTLEQPKENKHKEHGLNRFSQKIWQRYASSIWLDIRQTNTLNIQQAREKDDERHICPLQLDVISRCLELWTNKGDTVLTPFGGIGSEGFQAVLMDRKAILIELKDIYYQVLVKNMKSTTEAKLKSFL</sequence>
<dbReference type="SUPFAM" id="SSF53335">
    <property type="entry name" value="S-adenosyl-L-methionine-dependent methyltransferases"/>
    <property type="match status" value="1"/>
</dbReference>
<dbReference type="InterPro" id="IPR001091">
    <property type="entry name" value="RM_Methyltransferase"/>
</dbReference>
<dbReference type="AlphaFoldDB" id="A0A0F9FUK7"/>
<dbReference type="InterPro" id="IPR029063">
    <property type="entry name" value="SAM-dependent_MTases_sf"/>
</dbReference>
<dbReference type="GO" id="GO:0008170">
    <property type="term" value="F:N-methyltransferase activity"/>
    <property type="evidence" value="ECO:0007669"/>
    <property type="project" value="InterPro"/>
</dbReference>
<reference evidence="5" key="1">
    <citation type="journal article" date="2015" name="Nature">
        <title>Complex archaea that bridge the gap between prokaryotes and eukaryotes.</title>
        <authorList>
            <person name="Spang A."/>
            <person name="Saw J.H."/>
            <person name="Jorgensen S.L."/>
            <person name="Zaremba-Niedzwiedzka K."/>
            <person name="Martijn J."/>
            <person name="Lind A.E."/>
            <person name="van Eijk R."/>
            <person name="Schleper C."/>
            <person name="Guy L."/>
            <person name="Ettema T.J."/>
        </authorList>
    </citation>
    <scope>NUCLEOTIDE SEQUENCE</scope>
</reference>
<dbReference type="GO" id="GO:0032259">
    <property type="term" value="P:methylation"/>
    <property type="evidence" value="ECO:0007669"/>
    <property type="project" value="UniProtKB-KW"/>
</dbReference>
<dbReference type="EMBL" id="LAZR01031072">
    <property type="protein sequence ID" value="KKL54802.1"/>
    <property type="molecule type" value="Genomic_DNA"/>
</dbReference>
<keyword evidence="3" id="KW-0175">Coiled coil</keyword>
<dbReference type="InterPro" id="IPR002941">
    <property type="entry name" value="DNA_methylase_N4/N6"/>
</dbReference>
<dbReference type="GO" id="GO:0003677">
    <property type="term" value="F:DNA binding"/>
    <property type="evidence" value="ECO:0007669"/>
    <property type="project" value="InterPro"/>
</dbReference>
<keyword evidence="1" id="KW-0489">Methyltransferase</keyword>
<evidence type="ECO:0000259" key="4">
    <source>
        <dbReference type="Pfam" id="PF01555"/>
    </source>
</evidence>
<dbReference type="PRINTS" id="PR00508">
    <property type="entry name" value="S21N4MTFRASE"/>
</dbReference>
<dbReference type="Pfam" id="PF01555">
    <property type="entry name" value="N6_N4_Mtase"/>
    <property type="match status" value="1"/>
</dbReference>
<feature type="domain" description="DNA methylase N-4/N-6" evidence="4">
    <location>
        <begin position="66"/>
        <end position="329"/>
    </location>
</feature>
<protein>
    <recommendedName>
        <fullName evidence="4">DNA methylase N-4/N-6 domain-containing protein</fullName>
    </recommendedName>
</protein>
<feature type="coiled-coil region" evidence="3">
    <location>
        <begin position="2"/>
        <end position="29"/>
    </location>
</feature>
<organism evidence="5">
    <name type="scientific">marine sediment metagenome</name>
    <dbReference type="NCBI Taxonomy" id="412755"/>
    <lineage>
        <taxon>unclassified sequences</taxon>
        <taxon>metagenomes</taxon>
        <taxon>ecological metagenomes</taxon>
    </lineage>
</organism>
<accession>A0A0F9FUK7</accession>